<evidence type="ECO:0000259" key="2">
    <source>
        <dbReference type="Pfam" id="PF24879"/>
    </source>
</evidence>
<name>A0ABY7NY15_9ACTN</name>
<evidence type="ECO:0000313" key="3">
    <source>
        <dbReference type="EMBL" id="WBO63141.1"/>
    </source>
</evidence>
<evidence type="ECO:0000313" key="4">
    <source>
        <dbReference type="Proteomes" id="UP001212326"/>
    </source>
</evidence>
<feature type="domain" description="DUF7737" evidence="2">
    <location>
        <begin position="690"/>
        <end position="791"/>
    </location>
</feature>
<proteinExistence type="predicted"/>
<dbReference type="Pfam" id="PF13569">
    <property type="entry name" value="DUF4132"/>
    <property type="match status" value="1"/>
</dbReference>
<protein>
    <submittedName>
        <fullName evidence="3">DUF4132 domain-containing protein</fullName>
    </submittedName>
</protein>
<dbReference type="InterPro" id="IPR056639">
    <property type="entry name" value="DUF7737"/>
</dbReference>
<dbReference type="RefSeq" id="WP_270081033.1">
    <property type="nucleotide sequence ID" value="NZ_CP115300.1"/>
</dbReference>
<accession>A0ABY7NY15</accession>
<dbReference type="InterPro" id="IPR025406">
    <property type="entry name" value="DUF4132"/>
</dbReference>
<sequence>MLDDDLVAESRRNDLDLAARLMRALTDPDFALEERDGHPDLSRVSDEELGSLLVAAYRVDASAPRAMAMVRFAVERAAEGRRPLYTPEACRRMFEALVEKCEAHGWADLIRGLDVLERCTGPLPDVSGPARTLVGLWLEKDTVRQPYALLAVAGLAGDGTLRAAAERLSRDVGPIVADEIAVIAALAPAEQELLSRIDRGHRFASPLAHVWHRSAGNPAYVAFARRALEAAADRTDAIRAGEIPYRADKAFTDREITTLGQALRVALLRDEPWLPELFERLLPGVAIAPTTAKTLPSQALLYEVVRAAQDFPTPELVSAIRTVRRTVRHAGVPRQLDKMLKKVDAALAERAEVALRLPRLDFDTAPIGGSAAGGVLRRPVGDYRAVVTVTDTATLTWEKDGRPLRSVPAPVRRDHAAPVKELRDLVKRVNAQLVTLVRALEGGFTVDAVHPYGRWRTELAGHPLARTLVRRLIWEIEVAPGEWRAVLPESDEDLPDAPDDASIRLWHPIRSGPDTVRAWRDLLLERRIRQPFKQAFREIYLLTPAEEQTRVYSNRFAAHLVHYRRMFALFRARGWKSDLLGPWDGGDGDAAERTLAAGEWRVRFFHTWADWAGDDELASTDQVRFDRRVQDAWQEAPLADVPPLVFSEAMRDVDLFVGVSSIAADPDWTDGGPERTYWERASFAELTESAEARRDALERILPRLKVADRCTLDGRFLIVRGDLRTYKIHLGSANILMEPDDSYLCIVPARSSGDGKVFLPFEDDRLSLILSKALLLAADSKITDETILVQIERGA</sequence>
<dbReference type="EMBL" id="CP115300">
    <property type="protein sequence ID" value="WBO63141.1"/>
    <property type="molecule type" value="Genomic_DNA"/>
</dbReference>
<gene>
    <name evidence="3" type="ORF">O1G22_10030</name>
</gene>
<reference evidence="3 4" key="1">
    <citation type="submission" date="2022-12" db="EMBL/GenBank/DDBJ databases">
        <authorList>
            <person name="Mo P."/>
        </authorList>
    </citation>
    <scope>NUCLEOTIDE SEQUENCE [LARGE SCALE GENOMIC DNA]</scope>
    <source>
        <strain evidence="3 4">HUAS 2-6</strain>
    </source>
</reference>
<dbReference type="Pfam" id="PF24879">
    <property type="entry name" value="DUF7737"/>
    <property type="match status" value="1"/>
</dbReference>
<organism evidence="3 4">
    <name type="scientific">Streptomyces camelliae</name>
    <dbReference type="NCBI Taxonomy" id="3004093"/>
    <lineage>
        <taxon>Bacteria</taxon>
        <taxon>Bacillati</taxon>
        <taxon>Actinomycetota</taxon>
        <taxon>Actinomycetes</taxon>
        <taxon>Kitasatosporales</taxon>
        <taxon>Streptomycetaceae</taxon>
        <taxon>Streptomyces</taxon>
    </lineage>
</organism>
<evidence type="ECO:0000259" key="1">
    <source>
        <dbReference type="Pfam" id="PF13569"/>
    </source>
</evidence>
<keyword evidence="4" id="KW-1185">Reference proteome</keyword>
<feature type="domain" description="DUF4132" evidence="1">
    <location>
        <begin position="401"/>
        <end position="575"/>
    </location>
</feature>
<dbReference type="Proteomes" id="UP001212326">
    <property type="component" value="Chromosome"/>
</dbReference>